<sequence length="476" mass="52190">MAKWRRERGGVGYGSNSALLFLLLVPLLIVYGVWIIAAPSLSGAAGIPIPGKYMWYAPHSGFSNQVGELRNAVRVAAILGRILILPPVTDHHALSLGSCPKFRIVEPRHLRVAALSHFSDLVAQSRYYSIADVVNISAVSQSLVTTIDFRVFALLWCGANRVEPPCAGTATPCPSKGGFDRCIAMLNHAHCVGSDCVHCVDESCADTVWTYAATSPKRRLLEQPVKLKTKKFSGARRVKRDILQSLGDGTVAGDSKLLVFGSLFSGEYQGAQTHVDLSGASGNAAFDRVFQASQHFPLSRVVTDAGRAYIRSRMNKREFFCAQLRLLDGQFKNHWSKTFDSLRLRLESLVPDEGGGAIPVFVMTDLPRANWTGTYLEELSERSEYQIFRLEEGDEIVRDTARRVVALKPGNDDPSKLVAVEQQTQDQAPHHQMLPDILLYVEEAICSCASLGFHGTAGSTISEMITQLRNATPQCS</sequence>
<dbReference type="KEGG" id="smo:SELMODRAFT_114830"/>
<keyword evidence="2" id="KW-1185">Reference proteome</keyword>
<dbReference type="PANTHER" id="PTHR36050:SF1">
    <property type="entry name" value="O-FUCOSYLTRANSFERASE 30"/>
    <property type="match status" value="1"/>
</dbReference>
<evidence type="ECO:0000313" key="1">
    <source>
        <dbReference type="EMBL" id="EFJ17441.1"/>
    </source>
</evidence>
<dbReference type="PANTHER" id="PTHR36050">
    <property type="entry name" value="O-FUCOSYLTRANSFERASE 30"/>
    <property type="match status" value="1"/>
</dbReference>
<dbReference type="AlphaFoldDB" id="D8SE39"/>
<dbReference type="eggNOG" id="ENOG502QU3B">
    <property type="taxonomic scope" value="Eukaryota"/>
</dbReference>
<reference evidence="1 2" key="1">
    <citation type="journal article" date="2011" name="Science">
        <title>The Selaginella genome identifies genetic changes associated with the evolution of vascular plants.</title>
        <authorList>
            <person name="Banks J.A."/>
            <person name="Nishiyama T."/>
            <person name="Hasebe M."/>
            <person name="Bowman J.L."/>
            <person name="Gribskov M."/>
            <person name="dePamphilis C."/>
            <person name="Albert V.A."/>
            <person name="Aono N."/>
            <person name="Aoyama T."/>
            <person name="Ambrose B.A."/>
            <person name="Ashton N.W."/>
            <person name="Axtell M.J."/>
            <person name="Barker E."/>
            <person name="Barker M.S."/>
            <person name="Bennetzen J.L."/>
            <person name="Bonawitz N.D."/>
            <person name="Chapple C."/>
            <person name="Cheng C."/>
            <person name="Correa L.G."/>
            <person name="Dacre M."/>
            <person name="DeBarry J."/>
            <person name="Dreyer I."/>
            <person name="Elias M."/>
            <person name="Engstrom E.M."/>
            <person name="Estelle M."/>
            <person name="Feng L."/>
            <person name="Finet C."/>
            <person name="Floyd S.K."/>
            <person name="Frommer W.B."/>
            <person name="Fujita T."/>
            <person name="Gramzow L."/>
            <person name="Gutensohn M."/>
            <person name="Harholt J."/>
            <person name="Hattori M."/>
            <person name="Heyl A."/>
            <person name="Hirai T."/>
            <person name="Hiwatashi Y."/>
            <person name="Ishikawa M."/>
            <person name="Iwata M."/>
            <person name="Karol K.G."/>
            <person name="Koehler B."/>
            <person name="Kolukisaoglu U."/>
            <person name="Kubo M."/>
            <person name="Kurata T."/>
            <person name="Lalonde S."/>
            <person name="Li K."/>
            <person name="Li Y."/>
            <person name="Litt A."/>
            <person name="Lyons E."/>
            <person name="Manning G."/>
            <person name="Maruyama T."/>
            <person name="Michael T.P."/>
            <person name="Mikami K."/>
            <person name="Miyazaki S."/>
            <person name="Morinaga S."/>
            <person name="Murata T."/>
            <person name="Mueller-Roeber B."/>
            <person name="Nelson D.R."/>
            <person name="Obara M."/>
            <person name="Oguri Y."/>
            <person name="Olmstead R.G."/>
            <person name="Onodera N."/>
            <person name="Petersen B.L."/>
            <person name="Pils B."/>
            <person name="Prigge M."/>
            <person name="Rensing S.A."/>
            <person name="Riano-Pachon D.M."/>
            <person name="Roberts A.W."/>
            <person name="Sato Y."/>
            <person name="Scheller H.V."/>
            <person name="Schulz B."/>
            <person name="Schulz C."/>
            <person name="Shakirov E.V."/>
            <person name="Shibagaki N."/>
            <person name="Shinohara N."/>
            <person name="Shippen D.E."/>
            <person name="Soerensen I."/>
            <person name="Sotooka R."/>
            <person name="Sugimoto N."/>
            <person name="Sugita M."/>
            <person name="Sumikawa N."/>
            <person name="Tanurdzic M."/>
            <person name="Theissen G."/>
            <person name="Ulvskov P."/>
            <person name="Wakazuki S."/>
            <person name="Weng J.K."/>
            <person name="Willats W.W."/>
            <person name="Wipf D."/>
            <person name="Wolf P.G."/>
            <person name="Yang L."/>
            <person name="Zimmer A.D."/>
            <person name="Zhu Q."/>
            <person name="Mitros T."/>
            <person name="Hellsten U."/>
            <person name="Loque D."/>
            <person name="Otillar R."/>
            <person name="Salamov A."/>
            <person name="Schmutz J."/>
            <person name="Shapiro H."/>
            <person name="Lindquist E."/>
            <person name="Lucas S."/>
            <person name="Rokhsar D."/>
            <person name="Grigoriev I.V."/>
        </authorList>
    </citation>
    <scope>NUCLEOTIDE SEQUENCE [LARGE SCALE GENOMIC DNA]</scope>
</reference>
<dbReference type="HOGENOM" id="CLU_042106_0_0_1"/>
<evidence type="ECO:0008006" key="3">
    <source>
        <dbReference type="Google" id="ProtNLM"/>
    </source>
</evidence>
<proteinExistence type="predicted"/>
<dbReference type="FunCoup" id="D8SE39">
    <property type="interactions" value="1190"/>
</dbReference>
<dbReference type="OMA" id="ANTRKDC"/>
<dbReference type="Proteomes" id="UP000001514">
    <property type="component" value="Unassembled WGS sequence"/>
</dbReference>
<evidence type="ECO:0000313" key="2">
    <source>
        <dbReference type="Proteomes" id="UP000001514"/>
    </source>
</evidence>
<name>D8SE39_SELML</name>
<dbReference type="Gramene" id="EFJ17441">
    <property type="protein sequence ID" value="EFJ17441"/>
    <property type="gene ID" value="SELMODRAFT_114830"/>
</dbReference>
<dbReference type="OrthoDB" id="1882547at2759"/>
<dbReference type="InParanoid" id="D8SE39"/>
<organism evidence="2">
    <name type="scientific">Selaginella moellendorffii</name>
    <name type="common">Spikemoss</name>
    <dbReference type="NCBI Taxonomy" id="88036"/>
    <lineage>
        <taxon>Eukaryota</taxon>
        <taxon>Viridiplantae</taxon>
        <taxon>Streptophyta</taxon>
        <taxon>Embryophyta</taxon>
        <taxon>Tracheophyta</taxon>
        <taxon>Lycopodiopsida</taxon>
        <taxon>Selaginellales</taxon>
        <taxon>Selaginellaceae</taxon>
        <taxon>Selaginella</taxon>
    </lineage>
</organism>
<dbReference type="STRING" id="88036.D8SE39"/>
<accession>D8SE39</accession>
<dbReference type="EMBL" id="GL377614">
    <property type="protein sequence ID" value="EFJ17441.1"/>
    <property type="molecule type" value="Genomic_DNA"/>
</dbReference>
<gene>
    <name evidence="1" type="ORF">SELMODRAFT_114830</name>
</gene>
<protein>
    <recommendedName>
        <fullName evidence="3">O-fucosyltransferase family protein</fullName>
    </recommendedName>
</protein>